<protein>
    <submittedName>
        <fullName evidence="1">Uncharacterized protein</fullName>
    </submittedName>
</protein>
<keyword evidence="2" id="KW-1185">Reference proteome</keyword>
<dbReference type="KEGG" id="bcd:BARCL_0756"/>
<accession>E6YHU9</accession>
<organism evidence="1 2">
    <name type="scientific">Bartonella clarridgeiae (strain CCUG 45776 / CIP 104772 / 73)</name>
    <dbReference type="NCBI Taxonomy" id="696125"/>
    <lineage>
        <taxon>Bacteria</taxon>
        <taxon>Pseudomonadati</taxon>
        <taxon>Pseudomonadota</taxon>
        <taxon>Alphaproteobacteria</taxon>
        <taxon>Hyphomicrobiales</taxon>
        <taxon>Bartonellaceae</taxon>
        <taxon>Bartonella</taxon>
    </lineage>
</organism>
<dbReference type="AlphaFoldDB" id="E6YHU9"/>
<evidence type="ECO:0000313" key="2">
    <source>
        <dbReference type="Proteomes" id="UP000009101"/>
    </source>
</evidence>
<reference evidence="1 2" key="2">
    <citation type="journal article" date="2011" name="PLoS Genet.">
        <title>Parallel evolution of a type IV secretion system in radiating lineages of the host-restricted bacterial pathogen Bartonella.</title>
        <authorList>
            <person name="Engel P."/>
            <person name="Salzburger W."/>
            <person name="Liesch M."/>
            <person name="Chang C.C."/>
            <person name="Maruyama S."/>
            <person name="Lanz C."/>
            <person name="Calteau A."/>
            <person name="Lajus A."/>
            <person name="Medigue C."/>
            <person name="Schuster S.C."/>
            <person name="Dehio C."/>
        </authorList>
    </citation>
    <scope>NUCLEOTIDE SEQUENCE [LARGE SCALE GENOMIC DNA]</scope>
    <source>
        <strain evidence="2">CIP 104772 / 73</strain>
    </source>
</reference>
<name>E6YHU9_BARC7</name>
<gene>
    <name evidence="1" type="ordered locus">BARCL_0756</name>
</gene>
<dbReference type="HOGENOM" id="CLU_3077130_0_0_5"/>
<reference evidence="2" key="1">
    <citation type="submission" date="2009-11" db="EMBL/GenBank/DDBJ databases">
        <title>Genome sequencing of Bartonella species and comparative genomics.</title>
        <authorList>
            <person name="Engel P."/>
            <person name="Salzburger W."/>
            <person name="Marius L."/>
            <person name="Chao-Chin C."/>
            <person name="Soichi M."/>
            <person name="Christa L."/>
            <person name="Alexandra C."/>
            <person name="Aurelie L."/>
            <person name="Claudine M."/>
            <person name="Stephan S.C."/>
            <person name="Christoph D."/>
        </authorList>
    </citation>
    <scope>NUCLEOTIDE SEQUENCE [LARGE SCALE GENOMIC DNA]</scope>
    <source>
        <strain evidence="2">CIP 104772 / 73</strain>
    </source>
</reference>
<dbReference type="Proteomes" id="UP000009101">
    <property type="component" value="Chromosome"/>
</dbReference>
<dbReference type="EMBL" id="FN645454">
    <property type="protein sequence ID" value="CBI76437.1"/>
    <property type="molecule type" value="Genomic_DNA"/>
</dbReference>
<sequence length="52" mass="6727">MQNKAKHFALFFVLKMEKRKEQFIFFYIEEYIYYKLEIFIYMFKIFTYFPSI</sequence>
<proteinExistence type="predicted"/>
<evidence type="ECO:0000313" key="1">
    <source>
        <dbReference type="EMBL" id="CBI76437.1"/>
    </source>
</evidence>